<dbReference type="GO" id="GO:0016301">
    <property type="term" value="F:kinase activity"/>
    <property type="evidence" value="ECO:0007669"/>
    <property type="project" value="UniProtKB-KW"/>
</dbReference>
<dbReference type="RefSeq" id="WP_217700742.1">
    <property type="nucleotide sequence ID" value="NZ_FUZQ01000002.1"/>
</dbReference>
<dbReference type="Proteomes" id="UP000189777">
    <property type="component" value="Unassembled WGS sequence"/>
</dbReference>
<evidence type="ECO:0000313" key="1">
    <source>
        <dbReference type="EMBL" id="SKC50866.1"/>
    </source>
</evidence>
<reference evidence="1 2" key="1">
    <citation type="submission" date="2017-02" db="EMBL/GenBank/DDBJ databases">
        <authorList>
            <person name="Peterson S.W."/>
        </authorList>
    </citation>
    <scope>NUCLEOTIDE SEQUENCE [LARGE SCALE GENOMIC DNA]</scope>
    <source>
        <strain evidence="1 2">DSM 21481</strain>
    </source>
</reference>
<evidence type="ECO:0000313" key="2">
    <source>
        <dbReference type="Proteomes" id="UP000189777"/>
    </source>
</evidence>
<keyword evidence="2" id="KW-1185">Reference proteome</keyword>
<dbReference type="AlphaFoldDB" id="A0A1T5JHN1"/>
<keyword evidence="1" id="KW-0808">Transferase</keyword>
<dbReference type="SUPFAM" id="SSF52540">
    <property type="entry name" value="P-loop containing nucleoside triphosphate hydrolases"/>
    <property type="match status" value="1"/>
</dbReference>
<dbReference type="Gene3D" id="3.40.50.300">
    <property type="entry name" value="P-loop containing nucleotide triphosphate hydrolases"/>
    <property type="match status" value="1"/>
</dbReference>
<organism evidence="1 2">
    <name type="scientific">Krasilnikoviella flava</name>
    <dbReference type="NCBI Taxonomy" id="526729"/>
    <lineage>
        <taxon>Bacteria</taxon>
        <taxon>Bacillati</taxon>
        <taxon>Actinomycetota</taxon>
        <taxon>Actinomycetes</taxon>
        <taxon>Micrococcales</taxon>
        <taxon>Promicromonosporaceae</taxon>
        <taxon>Krasilnikoviella</taxon>
    </lineage>
</organism>
<dbReference type="EMBL" id="FUZQ01000002">
    <property type="protein sequence ID" value="SKC50866.1"/>
    <property type="molecule type" value="Genomic_DNA"/>
</dbReference>
<gene>
    <name evidence="1" type="ORF">SAMN04324258_1396</name>
</gene>
<dbReference type="STRING" id="526729.SAMN04324258_1396"/>
<accession>A0A1T5JHN1</accession>
<protein>
    <submittedName>
        <fullName evidence="1">Predicted kinase</fullName>
    </submittedName>
</protein>
<proteinExistence type="predicted"/>
<keyword evidence="1" id="KW-0418">Kinase</keyword>
<name>A0A1T5JHN1_9MICO</name>
<dbReference type="PANTHER" id="PTHR37807:SF3">
    <property type="entry name" value="OS07G0160300 PROTEIN"/>
    <property type="match status" value="1"/>
</dbReference>
<dbReference type="InterPro" id="IPR027417">
    <property type="entry name" value="P-loop_NTPase"/>
</dbReference>
<sequence length="188" mass="19646">MARQVVLVNGLPGSGKTTLAGPLAALLGAPCLGKDAVKEALADAVAPEARALVGAAAMEAVWRLAAAPMARVVVESWWFRPRDLDHALRGLATAGADAVVEVWCDVPPEVARERFEARATTRHPVHSDDRDMAAEWAAWSAAGAPLALGPVVRQDTAGPVDVGALARRVMVALPGRDPRRTGATALRT</sequence>
<dbReference type="PANTHER" id="PTHR37807">
    <property type="entry name" value="OS07G0160300 PROTEIN"/>
    <property type="match status" value="1"/>
</dbReference>
<dbReference type="Pfam" id="PF13671">
    <property type="entry name" value="AAA_33"/>
    <property type="match status" value="1"/>
</dbReference>